<dbReference type="PANTHER" id="PTHR43132">
    <property type="entry name" value="ARSENICAL RESISTANCE OPERON REPRESSOR ARSR-RELATED"/>
    <property type="match status" value="1"/>
</dbReference>
<dbReference type="PRINTS" id="PR00778">
    <property type="entry name" value="HTHARSR"/>
</dbReference>
<dbReference type="PROSITE" id="PS50987">
    <property type="entry name" value="HTH_ARSR_2"/>
    <property type="match status" value="1"/>
</dbReference>
<proteinExistence type="predicted"/>
<keyword evidence="3" id="KW-0804">Transcription</keyword>
<dbReference type="InterPro" id="IPR036388">
    <property type="entry name" value="WH-like_DNA-bd_sf"/>
</dbReference>
<evidence type="ECO:0000256" key="1">
    <source>
        <dbReference type="ARBA" id="ARBA00023015"/>
    </source>
</evidence>
<dbReference type="Gene3D" id="1.10.10.10">
    <property type="entry name" value="Winged helix-like DNA-binding domain superfamily/Winged helix DNA-binding domain"/>
    <property type="match status" value="1"/>
</dbReference>
<dbReference type="RefSeq" id="WP_237381328.1">
    <property type="nucleotide sequence ID" value="NZ_CP071793.1"/>
</dbReference>
<dbReference type="PANTHER" id="PTHR43132:SF6">
    <property type="entry name" value="HTH-TYPE TRANSCRIPTIONAL REPRESSOR CZRA"/>
    <property type="match status" value="1"/>
</dbReference>
<dbReference type="KEGG" id="scor:J3U87_01900"/>
<keyword evidence="1" id="KW-0805">Transcription regulation</keyword>
<protein>
    <submittedName>
        <fullName evidence="5">Winged helix-turn-helix transcriptional regulator</fullName>
    </submittedName>
</protein>
<dbReference type="InterPro" id="IPR036390">
    <property type="entry name" value="WH_DNA-bd_sf"/>
</dbReference>
<dbReference type="Proteomes" id="UP000663929">
    <property type="component" value="Chromosome"/>
</dbReference>
<evidence type="ECO:0000313" key="5">
    <source>
        <dbReference type="EMBL" id="QTD51197.1"/>
    </source>
</evidence>
<dbReference type="AlphaFoldDB" id="A0A8A4TP39"/>
<organism evidence="5 6">
    <name type="scientific">Sulfidibacter corallicola</name>
    <dbReference type="NCBI Taxonomy" id="2818388"/>
    <lineage>
        <taxon>Bacteria</taxon>
        <taxon>Pseudomonadati</taxon>
        <taxon>Acidobacteriota</taxon>
        <taxon>Holophagae</taxon>
        <taxon>Acanthopleuribacterales</taxon>
        <taxon>Acanthopleuribacteraceae</taxon>
        <taxon>Sulfidibacter</taxon>
    </lineage>
</organism>
<dbReference type="SMART" id="SM00418">
    <property type="entry name" value="HTH_ARSR"/>
    <property type="match status" value="1"/>
</dbReference>
<dbReference type="InterPro" id="IPR001845">
    <property type="entry name" value="HTH_ArsR_DNA-bd_dom"/>
</dbReference>
<keyword evidence="2" id="KW-0238">DNA-binding</keyword>
<dbReference type="InterPro" id="IPR011991">
    <property type="entry name" value="ArsR-like_HTH"/>
</dbReference>
<gene>
    <name evidence="5" type="ORF">J3U87_01900</name>
</gene>
<dbReference type="GO" id="GO:0003677">
    <property type="term" value="F:DNA binding"/>
    <property type="evidence" value="ECO:0007669"/>
    <property type="project" value="UniProtKB-KW"/>
</dbReference>
<evidence type="ECO:0000256" key="2">
    <source>
        <dbReference type="ARBA" id="ARBA00023125"/>
    </source>
</evidence>
<dbReference type="Pfam" id="PF01022">
    <property type="entry name" value="HTH_5"/>
    <property type="match status" value="1"/>
</dbReference>
<dbReference type="SUPFAM" id="SSF46785">
    <property type="entry name" value="Winged helix' DNA-binding domain"/>
    <property type="match status" value="1"/>
</dbReference>
<accession>A0A8A4TP39</accession>
<name>A0A8A4TP39_SULCO</name>
<evidence type="ECO:0000313" key="6">
    <source>
        <dbReference type="Proteomes" id="UP000663929"/>
    </source>
</evidence>
<dbReference type="CDD" id="cd00090">
    <property type="entry name" value="HTH_ARSR"/>
    <property type="match status" value="1"/>
</dbReference>
<feature type="domain" description="HTH arsR-type" evidence="4">
    <location>
        <begin position="24"/>
        <end position="116"/>
    </location>
</feature>
<keyword evidence="6" id="KW-1185">Reference proteome</keyword>
<evidence type="ECO:0000259" key="4">
    <source>
        <dbReference type="PROSITE" id="PS50987"/>
    </source>
</evidence>
<dbReference type="GO" id="GO:0003700">
    <property type="term" value="F:DNA-binding transcription factor activity"/>
    <property type="evidence" value="ECO:0007669"/>
    <property type="project" value="InterPro"/>
</dbReference>
<dbReference type="InterPro" id="IPR051011">
    <property type="entry name" value="Metal_resp_trans_reg"/>
</dbReference>
<sequence>MTNESPECQDIHAHGGNIRTIEGVSDATLEKAARIFRALGDPARLRILTVLSQGEACVSELATKDQLSTVSQRLRVLHSEDIVRRKRNGKHIIYSLADRHVVEMILNALDHAGETPPAE</sequence>
<evidence type="ECO:0000256" key="3">
    <source>
        <dbReference type="ARBA" id="ARBA00023163"/>
    </source>
</evidence>
<reference evidence="5" key="1">
    <citation type="submission" date="2021-03" db="EMBL/GenBank/DDBJ databases">
        <title>Acanthopleuribacteraceae sp. M133.</title>
        <authorList>
            <person name="Wang G."/>
        </authorList>
    </citation>
    <scope>NUCLEOTIDE SEQUENCE</scope>
    <source>
        <strain evidence="5">M133</strain>
    </source>
</reference>
<dbReference type="EMBL" id="CP071793">
    <property type="protein sequence ID" value="QTD51197.1"/>
    <property type="molecule type" value="Genomic_DNA"/>
</dbReference>
<dbReference type="NCBIfam" id="NF033788">
    <property type="entry name" value="HTH_metalloreg"/>
    <property type="match status" value="1"/>
</dbReference>